<dbReference type="RefSeq" id="WP_130611083.1">
    <property type="nucleotide sequence ID" value="NZ_AP019368.1"/>
</dbReference>
<sequence>MSSVKEINFAIVGCGRISNNHFDAIKSCSGQAKLIAVCDIDPNALDLAVQKTGAIGYSSLSELLNNKDIEVISLCTPSGMHSAQTIEIAKKNKHIITEKPMATNWIDGLKMINACNEAKVKLFVVKQNRKNDTLKLLKQAIQEERFGKIYNVAINVFWTRPQAYYDSAKWRGTWAFDGGALMNQASHYVDLLAWLIGEVDQVFAFCSTLARKIEVEDSASVSLKWKNGALGTLNVSMLTYPNNLEGSITIIGEKGTVKIGGVAVNEIQVWKFKDLKEYDQDIFNANYSTQSVYGHGHPLYYKNVIDVLHEKCLADTDGAEGLKSLELICAMYQSAKEVKPISLPFSRSIS</sequence>
<dbReference type="PANTHER" id="PTHR43249:SF1">
    <property type="entry name" value="D-GLUCOSIDE 3-DEHYDROGENASE"/>
    <property type="match status" value="1"/>
</dbReference>
<proteinExistence type="predicted"/>
<dbReference type="InterPro" id="IPR000683">
    <property type="entry name" value="Gfo/Idh/MocA-like_OxRdtase_N"/>
</dbReference>
<dbReference type="GO" id="GO:0000166">
    <property type="term" value="F:nucleotide binding"/>
    <property type="evidence" value="ECO:0007669"/>
    <property type="project" value="InterPro"/>
</dbReference>
<organism evidence="3 4">
    <name type="scientific">Fluviispira sanaruensis</name>
    <dbReference type="NCBI Taxonomy" id="2493639"/>
    <lineage>
        <taxon>Bacteria</taxon>
        <taxon>Pseudomonadati</taxon>
        <taxon>Bdellovibrionota</taxon>
        <taxon>Oligoflexia</taxon>
        <taxon>Silvanigrellales</taxon>
        <taxon>Silvanigrellaceae</taxon>
        <taxon>Fluviispira</taxon>
    </lineage>
</organism>
<dbReference type="Pfam" id="PF01408">
    <property type="entry name" value="GFO_IDH_MocA"/>
    <property type="match status" value="1"/>
</dbReference>
<evidence type="ECO:0000313" key="4">
    <source>
        <dbReference type="Proteomes" id="UP000291236"/>
    </source>
</evidence>
<dbReference type="InterPro" id="IPR052515">
    <property type="entry name" value="Gfo/Idh/MocA_Oxidoreductase"/>
</dbReference>
<feature type="domain" description="Gfo/Idh/MocA-like oxidoreductase C-terminal" evidence="2">
    <location>
        <begin position="138"/>
        <end position="343"/>
    </location>
</feature>
<dbReference type="InterPro" id="IPR036291">
    <property type="entry name" value="NAD(P)-bd_dom_sf"/>
</dbReference>
<protein>
    <submittedName>
        <fullName evidence="3">Gfo/Idh/MocA family oxidoreductase</fullName>
    </submittedName>
</protein>
<evidence type="ECO:0000259" key="1">
    <source>
        <dbReference type="Pfam" id="PF01408"/>
    </source>
</evidence>
<dbReference type="InterPro" id="IPR004104">
    <property type="entry name" value="Gfo/Idh/MocA-like_OxRdtase_C"/>
</dbReference>
<evidence type="ECO:0000313" key="3">
    <source>
        <dbReference type="EMBL" id="BBH54052.1"/>
    </source>
</evidence>
<dbReference type="PANTHER" id="PTHR43249">
    <property type="entry name" value="UDP-N-ACETYL-2-AMINO-2-DEOXY-D-GLUCURONATE OXIDASE"/>
    <property type="match status" value="1"/>
</dbReference>
<dbReference type="SUPFAM" id="SSF51735">
    <property type="entry name" value="NAD(P)-binding Rossmann-fold domains"/>
    <property type="match status" value="1"/>
</dbReference>
<dbReference type="Gene3D" id="3.40.50.720">
    <property type="entry name" value="NAD(P)-binding Rossmann-like Domain"/>
    <property type="match status" value="1"/>
</dbReference>
<dbReference type="AlphaFoldDB" id="A0A4P2VYC3"/>
<feature type="domain" description="Gfo/Idh/MocA-like oxidoreductase N-terminal" evidence="1">
    <location>
        <begin position="7"/>
        <end position="124"/>
    </location>
</feature>
<dbReference type="Gene3D" id="3.30.360.10">
    <property type="entry name" value="Dihydrodipicolinate Reductase, domain 2"/>
    <property type="match status" value="1"/>
</dbReference>
<accession>A0A4P2VYC3</accession>
<evidence type="ECO:0000259" key="2">
    <source>
        <dbReference type="Pfam" id="PF02894"/>
    </source>
</evidence>
<dbReference type="KEGG" id="sbf:JCM31447_25090"/>
<dbReference type="Pfam" id="PF02894">
    <property type="entry name" value="GFO_IDH_MocA_C"/>
    <property type="match status" value="1"/>
</dbReference>
<dbReference type="SUPFAM" id="SSF55347">
    <property type="entry name" value="Glyceraldehyde-3-phosphate dehydrogenase-like, C-terminal domain"/>
    <property type="match status" value="1"/>
</dbReference>
<reference evidence="3 4" key="1">
    <citation type="submission" date="2018-12" db="EMBL/GenBank/DDBJ databases">
        <title>Rubrispira sanarue gen. nov., sp., nov., a member of the order Silvanigrellales, isolated from a brackish lake in Hamamatsu Japan.</title>
        <authorList>
            <person name="Maejima Y."/>
            <person name="Iino T."/>
            <person name="Muraguchi Y."/>
            <person name="Fukuda K."/>
            <person name="Nojiri H."/>
            <person name="Ohkuma M."/>
            <person name="Moriuchi R."/>
            <person name="Dohra H."/>
            <person name="Kimbara K."/>
            <person name="Shintani M."/>
        </authorList>
    </citation>
    <scope>NUCLEOTIDE SEQUENCE [LARGE SCALE GENOMIC DNA]</scope>
    <source>
        <strain evidence="3 4">RF1110005</strain>
    </source>
</reference>
<gene>
    <name evidence="3" type="ORF">JCM31447_25090</name>
</gene>
<name>A0A4P2VYC3_FLUSA</name>
<dbReference type="EMBL" id="AP019368">
    <property type="protein sequence ID" value="BBH54052.1"/>
    <property type="molecule type" value="Genomic_DNA"/>
</dbReference>
<keyword evidence="4" id="KW-1185">Reference proteome</keyword>
<dbReference type="OrthoDB" id="5288809at2"/>
<dbReference type="Proteomes" id="UP000291236">
    <property type="component" value="Chromosome"/>
</dbReference>